<evidence type="ECO:0000256" key="1">
    <source>
        <dbReference type="SAM" id="SignalP"/>
    </source>
</evidence>
<evidence type="ECO:0000313" key="3">
    <source>
        <dbReference type="Proteomes" id="UP001256588"/>
    </source>
</evidence>
<protein>
    <submittedName>
        <fullName evidence="2">Uncharacterized protein</fullName>
    </submittedName>
</protein>
<sequence length="147" mass="15810">MRILLILMLACAAFGAHQLWQKREAARAAAFDATVFVAVEMPSGMQRNTVFVLAPPNCPSDQAKRAEALIRDLGNAGIPVKRESGIAFDVANPTPEQMRDIDRAISVFKRGAPVVYVNGLAMSNPSTEQTIAAYRGSGGTSHRALIE</sequence>
<dbReference type="Proteomes" id="UP001256588">
    <property type="component" value="Unassembled WGS sequence"/>
</dbReference>
<gene>
    <name evidence="2" type="ORF">J2W68_000717</name>
</gene>
<organism evidence="2 3">
    <name type="scientific">Luteimonas terrae</name>
    <dbReference type="NCBI Taxonomy" id="1530191"/>
    <lineage>
        <taxon>Bacteria</taxon>
        <taxon>Pseudomonadati</taxon>
        <taxon>Pseudomonadota</taxon>
        <taxon>Gammaproteobacteria</taxon>
        <taxon>Lysobacterales</taxon>
        <taxon>Lysobacteraceae</taxon>
        <taxon>Luteimonas</taxon>
    </lineage>
</organism>
<keyword evidence="1" id="KW-0732">Signal</keyword>
<accession>A0ABU1XTB6</accession>
<reference evidence="2 3" key="1">
    <citation type="submission" date="2023-07" db="EMBL/GenBank/DDBJ databases">
        <title>Sorghum-associated microbial communities from plants grown in Nebraska, USA.</title>
        <authorList>
            <person name="Schachtman D."/>
        </authorList>
    </citation>
    <scope>NUCLEOTIDE SEQUENCE [LARGE SCALE GENOMIC DNA]</scope>
    <source>
        <strain evidence="2 3">4099</strain>
    </source>
</reference>
<dbReference type="EMBL" id="JAVDWO010000002">
    <property type="protein sequence ID" value="MDR7192009.1"/>
    <property type="molecule type" value="Genomic_DNA"/>
</dbReference>
<evidence type="ECO:0000313" key="2">
    <source>
        <dbReference type="EMBL" id="MDR7192009.1"/>
    </source>
</evidence>
<feature type="signal peptide" evidence="1">
    <location>
        <begin position="1"/>
        <end position="18"/>
    </location>
</feature>
<name>A0ABU1XTB6_9GAMM</name>
<dbReference type="RefSeq" id="WP_310232846.1">
    <property type="nucleotide sequence ID" value="NZ_JAVDWO010000002.1"/>
</dbReference>
<comment type="caution">
    <text evidence="2">The sequence shown here is derived from an EMBL/GenBank/DDBJ whole genome shotgun (WGS) entry which is preliminary data.</text>
</comment>
<feature type="chain" id="PRO_5045766102" evidence="1">
    <location>
        <begin position="19"/>
        <end position="147"/>
    </location>
</feature>
<proteinExistence type="predicted"/>
<keyword evidence="3" id="KW-1185">Reference proteome</keyword>